<protein>
    <submittedName>
        <fullName evidence="1">Uncharacterized protein</fullName>
    </submittedName>
</protein>
<proteinExistence type="predicted"/>
<gene>
    <name evidence="1" type="ORF">BDY19DRAFT_994111</name>
</gene>
<organism evidence="1 2">
    <name type="scientific">Irpex rosettiformis</name>
    <dbReference type="NCBI Taxonomy" id="378272"/>
    <lineage>
        <taxon>Eukaryota</taxon>
        <taxon>Fungi</taxon>
        <taxon>Dikarya</taxon>
        <taxon>Basidiomycota</taxon>
        <taxon>Agaricomycotina</taxon>
        <taxon>Agaricomycetes</taxon>
        <taxon>Polyporales</taxon>
        <taxon>Irpicaceae</taxon>
        <taxon>Irpex</taxon>
    </lineage>
</organism>
<name>A0ACB8U1S8_9APHY</name>
<keyword evidence="2" id="KW-1185">Reference proteome</keyword>
<reference evidence="1" key="1">
    <citation type="journal article" date="2021" name="Environ. Microbiol.">
        <title>Gene family expansions and transcriptome signatures uncover fungal adaptations to wood decay.</title>
        <authorList>
            <person name="Hage H."/>
            <person name="Miyauchi S."/>
            <person name="Viragh M."/>
            <person name="Drula E."/>
            <person name="Min B."/>
            <person name="Chaduli D."/>
            <person name="Navarro D."/>
            <person name="Favel A."/>
            <person name="Norest M."/>
            <person name="Lesage-Meessen L."/>
            <person name="Balint B."/>
            <person name="Merenyi Z."/>
            <person name="de Eugenio L."/>
            <person name="Morin E."/>
            <person name="Martinez A.T."/>
            <person name="Baldrian P."/>
            <person name="Stursova M."/>
            <person name="Martinez M.J."/>
            <person name="Novotny C."/>
            <person name="Magnuson J.K."/>
            <person name="Spatafora J.W."/>
            <person name="Maurice S."/>
            <person name="Pangilinan J."/>
            <person name="Andreopoulos W."/>
            <person name="LaButti K."/>
            <person name="Hundley H."/>
            <person name="Na H."/>
            <person name="Kuo A."/>
            <person name="Barry K."/>
            <person name="Lipzen A."/>
            <person name="Henrissat B."/>
            <person name="Riley R."/>
            <person name="Ahrendt S."/>
            <person name="Nagy L.G."/>
            <person name="Grigoriev I.V."/>
            <person name="Martin F."/>
            <person name="Rosso M.N."/>
        </authorList>
    </citation>
    <scope>NUCLEOTIDE SEQUENCE</scope>
    <source>
        <strain evidence="1">CBS 384.51</strain>
    </source>
</reference>
<accession>A0ACB8U1S8</accession>
<sequence length="325" mass="36216">MVDWKDPEVVLVCMKYYAMMLFFVLGAISWFYVETWRAVEGALLTGRSRFTPAHVPYLTARYGQIITLILFCISTHLPAPVLSSCKHVAFSRITVLIGNTAMVASSSNLGLRAFTLWENHRAIRAAMIVCCFGHFVYGILMGMLSVKAVWNKDHTECALLTDNLERAIAGFYLYTLGWDTVTLALTILALREKAKSIMPSKRPSVLNVLTHQGVWYAVIMWLVSIPMTITILLNLNVILNIFLSTPGGTISVIASSKMVLSLLKLKEEERKEALDNAPAATHSEMPVLTTNFSSQESYSVEETQVVNKHLVPGIRILERTGLNMA</sequence>
<comment type="caution">
    <text evidence="1">The sequence shown here is derived from an EMBL/GenBank/DDBJ whole genome shotgun (WGS) entry which is preliminary data.</text>
</comment>
<dbReference type="Proteomes" id="UP001055072">
    <property type="component" value="Unassembled WGS sequence"/>
</dbReference>
<evidence type="ECO:0000313" key="1">
    <source>
        <dbReference type="EMBL" id="KAI0088189.1"/>
    </source>
</evidence>
<evidence type="ECO:0000313" key="2">
    <source>
        <dbReference type="Proteomes" id="UP001055072"/>
    </source>
</evidence>
<dbReference type="EMBL" id="MU274914">
    <property type="protein sequence ID" value="KAI0088189.1"/>
    <property type="molecule type" value="Genomic_DNA"/>
</dbReference>